<sequence length="570" mass="63979">MFYPNVNVENKENVNSSELIVFKAVPGPVDAHVSIWRSNREVLQERRNLVGTRDPQGTRRLSAGPIKKRAKAMGSDLDSLAAQIERNAEESRRLRILLLEKEKSENALRQSQGGNVGTGTDSGQCKTGQHAHVATNQGQTAPTSRPKTRVPTSGEGGQQGNQGFKRSPAEQRARLRELARAARERRDQAWMNATSSVECVKKNIARLNRPKEDEQDPYPELESDLDNSHMSDEIIAAFRVLREANPPPEGKKAIKVVLPSGQLRNRLAFLKDHSFVLYTADITPTLETVENWTKVILVQQMRYNVKTVRPLNKHCFLITVDNEYDRDSILAATPLYLGGNHMVFALPWKATFNPSDITSSKVPVWVELPHIHPGAESFGRFMLQQVGSIVHYDEENQHRHHSVKGCVLLDLQEDLPETIEIEDEETGASYHQKIVYRNIPDACFRCHQRGHIIRNCPLKRLHEQQTGSRVKPNGTEEAPRRTRGQATHEVDADGFTKVKGGRPAGTPAQPKKAMNIFEVLQIEESESDQSEDESEVPKPVTSQVQPDDTAQHMDLERSQSPTPTATHNSH</sequence>
<feature type="compositionally biased region" description="Polar residues" evidence="2">
    <location>
        <begin position="134"/>
        <end position="145"/>
    </location>
</feature>
<dbReference type="Pfam" id="PF14111">
    <property type="entry name" value="DUF4283"/>
    <property type="match status" value="1"/>
</dbReference>
<dbReference type="InterPro" id="IPR040256">
    <property type="entry name" value="At4g02000-like"/>
</dbReference>
<keyword evidence="1" id="KW-0862">Zinc</keyword>
<keyword evidence="1" id="KW-0863">Zinc-finger</keyword>
<feature type="compositionally biased region" description="Basic and acidic residues" evidence="2">
    <location>
        <begin position="486"/>
        <end position="496"/>
    </location>
</feature>
<dbReference type="Proteomes" id="UP001633002">
    <property type="component" value="Unassembled WGS sequence"/>
</dbReference>
<feature type="region of interest" description="Disordered" evidence="2">
    <location>
        <begin position="105"/>
        <end position="173"/>
    </location>
</feature>
<organism evidence="4 5">
    <name type="scientific">Riccia sorocarpa</name>
    <dbReference type="NCBI Taxonomy" id="122646"/>
    <lineage>
        <taxon>Eukaryota</taxon>
        <taxon>Viridiplantae</taxon>
        <taxon>Streptophyta</taxon>
        <taxon>Embryophyta</taxon>
        <taxon>Marchantiophyta</taxon>
        <taxon>Marchantiopsida</taxon>
        <taxon>Marchantiidae</taxon>
        <taxon>Marchantiales</taxon>
        <taxon>Ricciaceae</taxon>
        <taxon>Riccia</taxon>
    </lineage>
</organism>
<protein>
    <recommendedName>
        <fullName evidence="3">CCHC-type domain-containing protein</fullName>
    </recommendedName>
</protein>
<dbReference type="SMART" id="SM00343">
    <property type="entry name" value="ZnF_C2HC"/>
    <property type="match status" value="1"/>
</dbReference>
<keyword evidence="1" id="KW-0479">Metal-binding</keyword>
<feature type="domain" description="CCHC-type" evidence="3">
    <location>
        <begin position="443"/>
        <end position="457"/>
    </location>
</feature>
<dbReference type="GO" id="GO:0008270">
    <property type="term" value="F:zinc ion binding"/>
    <property type="evidence" value="ECO:0007669"/>
    <property type="project" value="UniProtKB-KW"/>
</dbReference>
<feature type="compositionally biased region" description="Polar residues" evidence="2">
    <location>
        <begin position="558"/>
        <end position="570"/>
    </location>
</feature>
<dbReference type="PANTHER" id="PTHR31286:SF180">
    <property type="entry name" value="OS10G0362600 PROTEIN"/>
    <property type="match status" value="1"/>
</dbReference>
<dbReference type="SUPFAM" id="SSF57756">
    <property type="entry name" value="Retrovirus zinc finger-like domains"/>
    <property type="match status" value="1"/>
</dbReference>
<name>A0ABD3HFD8_9MARC</name>
<comment type="caution">
    <text evidence="4">The sequence shown here is derived from an EMBL/GenBank/DDBJ whole genome shotgun (WGS) entry which is preliminary data.</text>
</comment>
<gene>
    <name evidence="4" type="ORF">R1sor_014393</name>
</gene>
<dbReference type="InterPro" id="IPR025558">
    <property type="entry name" value="DUF4283"/>
</dbReference>
<dbReference type="Gene3D" id="4.10.60.10">
    <property type="entry name" value="Zinc finger, CCHC-type"/>
    <property type="match status" value="1"/>
</dbReference>
<feature type="compositionally biased region" description="Polar residues" evidence="2">
    <location>
        <begin position="107"/>
        <end position="127"/>
    </location>
</feature>
<proteinExistence type="predicted"/>
<accession>A0ABD3HFD8</accession>
<dbReference type="InterPro" id="IPR001878">
    <property type="entry name" value="Znf_CCHC"/>
</dbReference>
<dbReference type="PROSITE" id="PS50158">
    <property type="entry name" value="ZF_CCHC"/>
    <property type="match status" value="1"/>
</dbReference>
<evidence type="ECO:0000256" key="2">
    <source>
        <dbReference type="SAM" id="MobiDB-lite"/>
    </source>
</evidence>
<dbReference type="PANTHER" id="PTHR31286">
    <property type="entry name" value="GLYCINE-RICH CELL WALL STRUCTURAL PROTEIN 1.8-LIKE"/>
    <property type="match status" value="1"/>
</dbReference>
<reference evidence="4 5" key="1">
    <citation type="submission" date="2024-09" db="EMBL/GenBank/DDBJ databases">
        <title>Chromosome-scale assembly of Riccia sorocarpa.</title>
        <authorList>
            <person name="Paukszto L."/>
        </authorList>
    </citation>
    <scope>NUCLEOTIDE SEQUENCE [LARGE SCALE GENOMIC DNA]</scope>
    <source>
        <strain evidence="4">LP-2024</strain>
        <tissue evidence="4">Aerial parts of the thallus</tissue>
    </source>
</reference>
<feature type="compositionally biased region" description="Acidic residues" evidence="2">
    <location>
        <begin position="521"/>
        <end position="534"/>
    </location>
</feature>
<dbReference type="EMBL" id="JBJQOH010000004">
    <property type="protein sequence ID" value="KAL3688084.1"/>
    <property type="molecule type" value="Genomic_DNA"/>
</dbReference>
<feature type="region of interest" description="Disordered" evidence="2">
    <location>
        <begin position="206"/>
        <end position="226"/>
    </location>
</feature>
<dbReference type="InterPro" id="IPR036875">
    <property type="entry name" value="Znf_CCHC_sf"/>
</dbReference>
<evidence type="ECO:0000313" key="5">
    <source>
        <dbReference type="Proteomes" id="UP001633002"/>
    </source>
</evidence>
<evidence type="ECO:0000313" key="4">
    <source>
        <dbReference type="EMBL" id="KAL3688084.1"/>
    </source>
</evidence>
<evidence type="ECO:0000256" key="1">
    <source>
        <dbReference type="PROSITE-ProRule" id="PRU00047"/>
    </source>
</evidence>
<evidence type="ECO:0000259" key="3">
    <source>
        <dbReference type="PROSITE" id="PS50158"/>
    </source>
</evidence>
<keyword evidence="5" id="KW-1185">Reference proteome</keyword>
<dbReference type="AlphaFoldDB" id="A0ABD3HFD8"/>
<feature type="region of interest" description="Disordered" evidence="2">
    <location>
        <begin position="463"/>
        <end position="570"/>
    </location>
</feature>
<feature type="compositionally biased region" description="Acidic residues" evidence="2">
    <location>
        <begin position="213"/>
        <end position="225"/>
    </location>
</feature>